<comment type="caution">
    <text evidence="1">The sequence shown here is derived from an EMBL/GenBank/DDBJ whole genome shotgun (WGS) entry which is preliminary data.</text>
</comment>
<name>A0ABQ9JAJ6_9CUCU</name>
<organism evidence="1 2">
    <name type="scientific">Molorchus minor</name>
    <dbReference type="NCBI Taxonomy" id="1323400"/>
    <lineage>
        <taxon>Eukaryota</taxon>
        <taxon>Metazoa</taxon>
        <taxon>Ecdysozoa</taxon>
        <taxon>Arthropoda</taxon>
        <taxon>Hexapoda</taxon>
        <taxon>Insecta</taxon>
        <taxon>Pterygota</taxon>
        <taxon>Neoptera</taxon>
        <taxon>Endopterygota</taxon>
        <taxon>Coleoptera</taxon>
        <taxon>Polyphaga</taxon>
        <taxon>Cucujiformia</taxon>
        <taxon>Chrysomeloidea</taxon>
        <taxon>Cerambycidae</taxon>
        <taxon>Lamiinae</taxon>
        <taxon>Monochamini</taxon>
        <taxon>Molorchus</taxon>
    </lineage>
</organism>
<gene>
    <name evidence="1" type="ORF">NQ317_001832</name>
</gene>
<proteinExistence type="predicted"/>
<dbReference type="EMBL" id="JAPWTJ010000861">
    <property type="protein sequence ID" value="KAJ8975183.1"/>
    <property type="molecule type" value="Genomic_DNA"/>
</dbReference>
<protein>
    <submittedName>
        <fullName evidence="1">Uncharacterized protein</fullName>
    </submittedName>
</protein>
<sequence length="135" mass="15237">QSNVNVCQKYDDCRTLFERERNTKERHESILISNRYDSIESTPQTAYNIHWTSILHPKIDSNVHGSIQGVKEAFEDREEQSMSVEGRIGNNNSESEYRIRIKIITDCTAVAKCDVQTAGDSGAQAEAAVKQCCQP</sequence>
<evidence type="ECO:0000313" key="2">
    <source>
        <dbReference type="Proteomes" id="UP001162164"/>
    </source>
</evidence>
<accession>A0ABQ9JAJ6</accession>
<keyword evidence="2" id="KW-1185">Reference proteome</keyword>
<dbReference type="Proteomes" id="UP001162164">
    <property type="component" value="Unassembled WGS sequence"/>
</dbReference>
<evidence type="ECO:0000313" key="1">
    <source>
        <dbReference type="EMBL" id="KAJ8975183.1"/>
    </source>
</evidence>
<reference evidence="1" key="1">
    <citation type="journal article" date="2023" name="Insect Mol. Biol.">
        <title>Genome sequencing provides insights into the evolution of gene families encoding plant cell wall-degrading enzymes in longhorned beetles.</title>
        <authorList>
            <person name="Shin N.R."/>
            <person name="Okamura Y."/>
            <person name="Kirsch R."/>
            <person name="Pauchet Y."/>
        </authorList>
    </citation>
    <scope>NUCLEOTIDE SEQUENCE</scope>
    <source>
        <strain evidence="1">MMC_N1</strain>
    </source>
</reference>
<feature type="non-terminal residue" evidence="1">
    <location>
        <position position="1"/>
    </location>
</feature>